<proteinExistence type="predicted"/>
<gene>
    <name evidence="1" type="ORF">GWI72_09330</name>
</gene>
<keyword evidence="2" id="KW-1185">Reference proteome</keyword>
<dbReference type="Gene3D" id="3.30.2000.30">
    <property type="match status" value="1"/>
</dbReference>
<dbReference type="AlphaFoldDB" id="A0A7X5F2A7"/>
<dbReference type="Pfam" id="PF11367">
    <property type="entry name" value="Tail_completion_gp17"/>
    <property type="match status" value="1"/>
</dbReference>
<sequence length="133" mass="14300">MSNGLNLRSAVLAKLAATPALLTLLGGARLYDGPPRGQPLPYLTLEALASRLLCGLLSEGEEHELDLAVYSRAPSRDEAMDALVLAVTTLETTTVAITGAKLISIRRIEMTSRRMTDGRTWRAGARLRAVTEP</sequence>
<protein>
    <submittedName>
        <fullName evidence="1">DUF3168 domain-containing protein</fullName>
    </submittedName>
</protein>
<organism evidence="1 2">
    <name type="scientific">Pannonibacter tanglangensis</name>
    <dbReference type="NCBI Taxonomy" id="2750084"/>
    <lineage>
        <taxon>Bacteria</taxon>
        <taxon>Pseudomonadati</taxon>
        <taxon>Pseudomonadota</taxon>
        <taxon>Alphaproteobacteria</taxon>
        <taxon>Hyphomicrobiales</taxon>
        <taxon>Stappiaceae</taxon>
        <taxon>Pannonibacter</taxon>
    </lineage>
</organism>
<dbReference type="InterPro" id="IPR021508">
    <property type="entry name" value="Gp17-like"/>
</dbReference>
<evidence type="ECO:0000313" key="2">
    <source>
        <dbReference type="Proteomes" id="UP000586722"/>
    </source>
</evidence>
<evidence type="ECO:0000313" key="1">
    <source>
        <dbReference type="EMBL" id="NBN78468.1"/>
    </source>
</evidence>
<dbReference type="RefSeq" id="WP_161674226.1">
    <property type="nucleotide sequence ID" value="NZ_JAABLP010000001.1"/>
</dbReference>
<accession>A0A7X5F2A7</accession>
<dbReference type="Proteomes" id="UP000586722">
    <property type="component" value="Unassembled WGS sequence"/>
</dbReference>
<name>A0A7X5F2A7_9HYPH</name>
<dbReference type="EMBL" id="JAABLQ010000001">
    <property type="protein sequence ID" value="NBN78468.1"/>
    <property type="molecule type" value="Genomic_DNA"/>
</dbReference>
<comment type="caution">
    <text evidence="1">The sequence shown here is derived from an EMBL/GenBank/DDBJ whole genome shotgun (WGS) entry which is preliminary data.</text>
</comment>
<dbReference type="InterPro" id="IPR053745">
    <property type="entry name" value="Viral_Tail_Comp_sf"/>
</dbReference>
<reference evidence="2" key="1">
    <citation type="submission" date="2020-01" db="EMBL/GenBank/DDBJ databases">
        <authorList>
            <person name="Fang Y."/>
            <person name="Sun R."/>
            <person name="Nie L."/>
            <person name="He J."/>
            <person name="Hao L."/>
            <person name="Wang L."/>
            <person name="Su S."/>
            <person name="Lv E."/>
            <person name="Zhang Z."/>
            <person name="Xie R."/>
            <person name="Liu H."/>
        </authorList>
    </citation>
    <scope>NUCLEOTIDE SEQUENCE [LARGE SCALE GENOMIC DNA]</scope>
    <source>
        <strain evidence="2">XCT-53</strain>
    </source>
</reference>